<sequence length="411" mass="47450">MFYAKMVIDSSHLVHQKNNQYQQSTAMITLLKMIYQQYETRDNSPLLFAINEYKAAVYQTIICNHQNTNLSQDKINKINKINYKNFSSLLQCDHIASFLDHPLYPTARAKLGFNTQDLYHYTTEFKAKFKLNWIAVPKALSTLSGTLPSFWPSFTDVGLNQSLQHRYTLLPVHPFLIQRLKSLLNSQEIELPFIKAPRSFLTVKPTLSIRTVSITDHNNFHLKLPLDIRTLSTKNIRTIKASTINDGHQVQSLLEYIRSQDIELRNNISLTSEHTGMHVNSQPMLAFILRQYPEQLKNHWIIPIAALGAKNNGKLIIQHLVDDHFNKDINQFLNSYFNLIIHTHLKLWLVYGVALEANQQNSLLVINPTTKNLSLLFKDNDAPRINSKILIKALPQSQDYLKKNHGSTYFN</sequence>
<dbReference type="InterPro" id="IPR007310">
    <property type="entry name" value="Aerobactin_biosyn_IucA/IucC_N"/>
</dbReference>
<keyword evidence="5" id="KW-1185">Reference proteome</keyword>
<dbReference type="PANTHER" id="PTHR34384">
    <property type="entry name" value="L-2,3-DIAMINOPROPANOATE--CITRATE LIGASE"/>
    <property type="match status" value="1"/>
</dbReference>
<dbReference type="Pfam" id="PF06276">
    <property type="entry name" value="FhuF"/>
    <property type="match status" value="1"/>
</dbReference>
<accession>A0ABX2ZZN4</accession>
<dbReference type="Proteomes" id="UP000094329">
    <property type="component" value="Unassembled WGS sequence"/>
</dbReference>
<dbReference type="InterPro" id="IPR022770">
    <property type="entry name" value="IucA/IucC-like_C"/>
</dbReference>
<reference evidence="4 5" key="1">
    <citation type="submission" date="2016-08" db="EMBL/GenBank/DDBJ databases">
        <title>Draft genome sequence of Candidatus Piscirickettsia litoralis, from seawater.</title>
        <authorList>
            <person name="Wan X."/>
            <person name="Lee A.J."/>
            <person name="Hou S."/>
            <person name="Donachie S.P."/>
        </authorList>
    </citation>
    <scope>NUCLEOTIDE SEQUENCE [LARGE SCALE GENOMIC DNA]</scope>
    <source>
        <strain evidence="4 5">Y2</strain>
    </source>
</reference>
<protein>
    <recommendedName>
        <fullName evidence="6">IucA/IucC family siderophore biosynthesis protein</fullName>
    </recommendedName>
</protein>
<feature type="domain" description="Aerobactin siderophore biosynthesis IucA/IucC N-terminal" evidence="2">
    <location>
        <begin position="98"/>
        <end position="307"/>
    </location>
</feature>
<evidence type="ECO:0000313" key="5">
    <source>
        <dbReference type="Proteomes" id="UP000094329"/>
    </source>
</evidence>
<dbReference type="PANTHER" id="PTHR34384:SF5">
    <property type="entry name" value="L-2,3-DIAMINOPROPANOATE--CITRATE LIGASE"/>
    <property type="match status" value="1"/>
</dbReference>
<dbReference type="Gene3D" id="1.10.510.40">
    <property type="match status" value="1"/>
</dbReference>
<organism evidence="4 5">
    <name type="scientific">Piscirickettsia litoralis</name>
    <dbReference type="NCBI Taxonomy" id="1891921"/>
    <lineage>
        <taxon>Bacteria</taxon>
        <taxon>Pseudomonadati</taxon>
        <taxon>Pseudomonadota</taxon>
        <taxon>Gammaproteobacteria</taxon>
        <taxon>Thiotrichales</taxon>
        <taxon>Piscirickettsiaceae</taxon>
        <taxon>Piscirickettsia</taxon>
    </lineage>
</organism>
<evidence type="ECO:0000259" key="2">
    <source>
        <dbReference type="Pfam" id="PF04183"/>
    </source>
</evidence>
<comment type="similarity">
    <text evidence="1">Belongs to the IucA/IucC family.</text>
</comment>
<dbReference type="InterPro" id="IPR037455">
    <property type="entry name" value="LucA/IucC-like"/>
</dbReference>
<evidence type="ECO:0000259" key="3">
    <source>
        <dbReference type="Pfam" id="PF06276"/>
    </source>
</evidence>
<comment type="caution">
    <text evidence="4">The sequence shown here is derived from an EMBL/GenBank/DDBJ whole genome shotgun (WGS) entry which is preliminary data.</text>
</comment>
<proteinExistence type="inferred from homology"/>
<dbReference type="EMBL" id="MDTU01000001">
    <property type="protein sequence ID" value="ODN42056.1"/>
    <property type="molecule type" value="Genomic_DNA"/>
</dbReference>
<name>A0ABX2ZZN4_9GAMM</name>
<dbReference type="Pfam" id="PF04183">
    <property type="entry name" value="IucA_IucC"/>
    <property type="match status" value="1"/>
</dbReference>
<evidence type="ECO:0000313" key="4">
    <source>
        <dbReference type="EMBL" id="ODN42056.1"/>
    </source>
</evidence>
<feature type="domain" description="Aerobactin siderophore biosynthesis IucA/IucC-like C-terminal" evidence="3">
    <location>
        <begin position="331"/>
        <end position="383"/>
    </location>
</feature>
<gene>
    <name evidence="4" type="ORF">BGC07_02670</name>
</gene>
<evidence type="ECO:0008006" key="6">
    <source>
        <dbReference type="Google" id="ProtNLM"/>
    </source>
</evidence>
<evidence type="ECO:0000256" key="1">
    <source>
        <dbReference type="ARBA" id="ARBA00007832"/>
    </source>
</evidence>